<evidence type="ECO:0000256" key="2">
    <source>
        <dbReference type="ARBA" id="ARBA00004629"/>
    </source>
</evidence>
<dbReference type="Proteomes" id="UP000007305">
    <property type="component" value="Chromosome 3"/>
</dbReference>
<evidence type="ECO:0000256" key="5">
    <source>
        <dbReference type="ARBA" id="ARBA00022490"/>
    </source>
</evidence>
<gene>
    <name evidence="13" type="primary">LOC100193587</name>
</gene>
<dbReference type="PANTHER" id="PTHR48118">
    <property type="entry name" value="SPINDLE AND KINETOCHORE-ASSOCIATED PROTEIN 3"/>
    <property type="match status" value="1"/>
</dbReference>
<keyword evidence="15" id="KW-1267">Proteomics identification</keyword>
<comment type="similarity">
    <text evidence="3">Belongs to the SKA3 family.</text>
</comment>
<name>A0A804N4I8_MAIZE</name>
<protein>
    <recommendedName>
        <fullName evidence="16">Spindle and kinetochore-associated protein 3</fullName>
    </recommendedName>
</protein>
<organism evidence="13 14">
    <name type="scientific">Zea mays</name>
    <name type="common">Maize</name>
    <dbReference type="NCBI Taxonomy" id="4577"/>
    <lineage>
        <taxon>Eukaryota</taxon>
        <taxon>Viridiplantae</taxon>
        <taxon>Streptophyta</taxon>
        <taxon>Embryophyta</taxon>
        <taxon>Tracheophyta</taxon>
        <taxon>Spermatophyta</taxon>
        <taxon>Magnoliopsida</taxon>
        <taxon>Liliopsida</taxon>
        <taxon>Poales</taxon>
        <taxon>Poaceae</taxon>
        <taxon>PACMAD clade</taxon>
        <taxon>Panicoideae</taxon>
        <taxon>Andropogonodae</taxon>
        <taxon>Andropogoneae</taxon>
        <taxon>Tripsacinae</taxon>
        <taxon>Zea</taxon>
    </lineage>
</organism>
<evidence type="ECO:0000256" key="6">
    <source>
        <dbReference type="ARBA" id="ARBA00022618"/>
    </source>
</evidence>
<evidence type="ECO:0000256" key="11">
    <source>
        <dbReference type="ARBA" id="ARBA00023306"/>
    </source>
</evidence>
<evidence type="ECO:0000256" key="12">
    <source>
        <dbReference type="ARBA" id="ARBA00023328"/>
    </source>
</evidence>
<evidence type="ECO:0000313" key="13">
    <source>
        <dbReference type="EnsemblPlants" id="Zm00001eb134480_P002"/>
    </source>
</evidence>
<evidence type="ECO:0000256" key="4">
    <source>
        <dbReference type="ARBA" id="ARBA00022454"/>
    </source>
</evidence>
<dbReference type="GO" id="GO:0007059">
    <property type="term" value="P:chromosome segregation"/>
    <property type="evidence" value="ECO:0007669"/>
    <property type="project" value="InterPro"/>
</dbReference>
<reference evidence="13" key="2">
    <citation type="submission" date="2019-07" db="EMBL/GenBank/DDBJ databases">
        <authorList>
            <person name="Seetharam A."/>
            <person name="Woodhouse M."/>
            <person name="Cannon E."/>
        </authorList>
    </citation>
    <scope>NUCLEOTIDE SEQUENCE [LARGE SCALE GENOMIC DNA]</scope>
    <source>
        <strain evidence="13">cv. B73</strain>
    </source>
</reference>
<dbReference type="Gramene" id="Zm00001eb134480_T002">
    <property type="protein sequence ID" value="Zm00001eb134480_P002"/>
    <property type="gene ID" value="Zm00001eb134480"/>
</dbReference>
<evidence type="ECO:0000256" key="7">
    <source>
        <dbReference type="ARBA" id="ARBA00022701"/>
    </source>
</evidence>
<dbReference type="PANTHER" id="PTHR48118:SF1">
    <property type="entry name" value="SPINDLE AND KINETOCHORE-ASSOCIATED PROTEIN 3"/>
    <property type="match status" value="1"/>
</dbReference>
<keyword evidence="14" id="KW-1185">Reference proteome</keyword>
<keyword evidence="9" id="KW-0995">Kinetochore</keyword>
<keyword evidence="11" id="KW-0131">Cell cycle</keyword>
<reference evidence="14" key="1">
    <citation type="submission" date="2015-12" db="EMBL/GenBank/DDBJ databases">
        <title>Update maize B73 reference genome by single molecule sequencing technologies.</title>
        <authorList>
            <consortium name="Maize Genome Sequencing Project"/>
            <person name="Ware D."/>
        </authorList>
    </citation>
    <scope>NUCLEOTIDE SEQUENCE [LARGE SCALE GENOMIC DNA]</scope>
    <source>
        <strain evidence="14">cv. B73</strain>
    </source>
</reference>
<evidence type="ECO:0000313" key="14">
    <source>
        <dbReference type="Proteomes" id="UP000007305"/>
    </source>
</evidence>
<evidence type="ECO:0000256" key="8">
    <source>
        <dbReference type="ARBA" id="ARBA00022776"/>
    </source>
</evidence>
<keyword evidence="4" id="KW-0158">Chromosome</keyword>
<reference evidence="13" key="3">
    <citation type="submission" date="2021-05" db="UniProtKB">
        <authorList>
            <consortium name="EnsemblPlants"/>
        </authorList>
    </citation>
    <scope>IDENTIFICATION</scope>
    <source>
        <strain evidence="13">cv. B73</strain>
    </source>
</reference>
<evidence type="ECO:0008006" key="16">
    <source>
        <dbReference type="Google" id="ProtNLM"/>
    </source>
</evidence>
<evidence type="ECO:0000256" key="1">
    <source>
        <dbReference type="ARBA" id="ARBA00004186"/>
    </source>
</evidence>
<keyword evidence="6" id="KW-0132">Cell division</keyword>
<dbReference type="GO" id="GO:0000940">
    <property type="term" value="C:outer kinetochore"/>
    <property type="evidence" value="ECO:0007669"/>
    <property type="project" value="InterPro"/>
</dbReference>
<dbReference type="GO" id="GO:0005819">
    <property type="term" value="C:spindle"/>
    <property type="evidence" value="ECO:0007669"/>
    <property type="project" value="UniProtKB-SubCell"/>
</dbReference>
<evidence type="ECO:0007829" key="15">
    <source>
        <dbReference type="PeptideAtlas" id="A0A804N4I8"/>
    </source>
</evidence>
<dbReference type="GO" id="GO:0005874">
    <property type="term" value="C:microtubule"/>
    <property type="evidence" value="ECO:0007669"/>
    <property type="project" value="UniProtKB-KW"/>
</dbReference>
<evidence type="ECO:0000256" key="10">
    <source>
        <dbReference type="ARBA" id="ARBA00023212"/>
    </source>
</evidence>
<keyword evidence="10" id="KW-0206">Cytoskeleton</keyword>
<sequence>MDQSIRTACEFLSSVLNHAESSSRELADAVSQRPVHLEMARTSFLQKLEHRVEASAADLQHIESIALDTVSFEELLGHCGEALKVYARHADALQSHLASFGYEPPDAQHPEIDVDVEDGDVGKVGDPGDRCLSVSRSVLRSGKRRFDSHSDAIFEESLKDLGFSDACLATLSSEGAHYGESPKKLYKNAESTDDGEKIMNEAEIMTPLNERNGQGVIRASKEDYEQLPPYMKSLASWEELQEGISKLNSYLGGDKLQGSVALNQDRVAEIGLGRKGRACLLMLLRLNQLTMETVDGSTFYTLCKNNV</sequence>
<dbReference type="EnsemblPlants" id="Zm00001eb134480_T002">
    <property type="protein sequence ID" value="Zm00001eb134480_P002"/>
    <property type="gene ID" value="Zm00001eb134480"/>
</dbReference>
<comment type="subcellular location">
    <subcellularLocation>
        <location evidence="2">Chromosome</location>
        <location evidence="2">Centromere</location>
        <location evidence="2">Kinetochore</location>
    </subcellularLocation>
    <subcellularLocation>
        <location evidence="1">Cytoplasm</location>
        <location evidence="1">Cytoskeleton</location>
        <location evidence="1">Spindle</location>
    </subcellularLocation>
</comment>
<proteinExistence type="evidence at protein level"/>
<keyword evidence="5" id="KW-0963">Cytoplasm</keyword>
<accession>A0A804N4I8</accession>
<dbReference type="AlphaFoldDB" id="A0A804N4I8"/>
<dbReference type="GO" id="GO:0051301">
    <property type="term" value="P:cell division"/>
    <property type="evidence" value="ECO:0007669"/>
    <property type="project" value="UniProtKB-KW"/>
</dbReference>
<dbReference type="OrthoDB" id="552789at2759"/>
<keyword evidence="12" id="KW-0137">Centromere</keyword>
<keyword evidence="7" id="KW-0493">Microtubule</keyword>
<evidence type="ECO:0000256" key="9">
    <source>
        <dbReference type="ARBA" id="ARBA00022838"/>
    </source>
</evidence>
<evidence type="ECO:0000256" key="3">
    <source>
        <dbReference type="ARBA" id="ARBA00007716"/>
    </source>
</evidence>
<keyword evidence="8" id="KW-0498">Mitosis</keyword>
<dbReference type="InterPro" id="IPR033341">
    <property type="entry name" value="SKA3"/>
</dbReference>